<evidence type="ECO:0000256" key="3">
    <source>
        <dbReference type="ARBA" id="ARBA00022692"/>
    </source>
</evidence>
<feature type="domain" description="Bacterial surface antigen (D15)" evidence="6">
    <location>
        <begin position="307"/>
        <end position="603"/>
    </location>
</feature>
<dbReference type="InterPro" id="IPR039910">
    <property type="entry name" value="D15-like"/>
</dbReference>
<sequence>MFLFRRLCPITRALFVSLCGIALSLPDTAISASTSLTAPGADEDLTQRLRSASAVLSLQPDTDVQGLLATALSDYRSLVQVLYDTGHFSPQVHIRLDGREAASIQPLYPPRTITAITITVTPGPKFTFGSASVTPMPDPSEVDIPDAFAPDRLASTGAIRDASMAGLKAWRQAGHAKVALQSQDITANHVQARINAAIHLNPGPHLRFGQLHQTGETAVKPEAIRRIAGFPSGEPYHPDDLAKAATRLRRTGTFSSVSLTEAQQANPDGTLDFTARFEDQPQRRLTFGAELSSSDGLELTGTWMHRNLFGNAEKLRFETRLSGIGSSSDLDGRISLRLDRPATLGPDDNTYYLLEAERLDEEHYTATHGLGAIGVRRVFSDTLFAEGSIGFDSILAEDVFGKRRFKYTLANLRVEKDARNNRVSATDGYYLNARLLPFAGIDGSKSGAQVRLDGRIFYSLGSSNTVVLAARMQLGSVIGPDLSEVSPTMLFFSGGAGSVRGHEYQSLGVPVTGGIAGGKGYLALSGEIRGKVSDKISLVGFYDLGLVDESSFVSGSSQHHSGAGLGLRYDVAGIGPLRLDLAYPVDGGSSDGLQFYIGIGQAF</sequence>
<dbReference type="GO" id="GO:0019867">
    <property type="term" value="C:outer membrane"/>
    <property type="evidence" value="ECO:0007669"/>
    <property type="project" value="InterPro"/>
</dbReference>
<dbReference type="AlphaFoldDB" id="A0A9Y2NZC1"/>
<dbReference type="Gene3D" id="2.40.160.50">
    <property type="entry name" value="membrane protein fhac: a member of the omp85/tpsb transporter family"/>
    <property type="match status" value="1"/>
</dbReference>
<dbReference type="InterPro" id="IPR000184">
    <property type="entry name" value="Bac_surfAg_D15"/>
</dbReference>
<keyword evidence="3" id="KW-0812">Transmembrane</keyword>
<feature type="signal peptide" evidence="5">
    <location>
        <begin position="1"/>
        <end position="29"/>
    </location>
</feature>
<dbReference type="PANTHER" id="PTHR12815:SF18">
    <property type="entry name" value="SORTING AND ASSEMBLY MACHINERY COMPONENT 50 HOMOLOG"/>
    <property type="match status" value="1"/>
</dbReference>
<protein>
    <submittedName>
        <fullName evidence="8">BamA/TamA family outer membrane protein</fullName>
    </submittedName>
</protein>
<evidence type="ECO:0000259" key="7">
    <source>
        <dbReference type="Pfam" id="PF07244"/>
    </source>
</evidence>
<evidence type="ECO:0000256" key="1">
    <source>
        <dbReference type="ARBA" id="ARBA00004370"/>
    </source>
</evidence>
<dbReference type="Proteomes" id="UP001238334">
    <property type="component" value="Chromosome"/>
</dbReference>
<keyword evidence="9" id="KW-1185">Reference proteome</keyword>
<keyword evidence="4" id="KW-0472">Membrane</keyword>
<dbReference type="EMBL" id="CP127247">
    <property type="protein sequence ID" value="WIY23446.1"/>
    <property type="molecule type" value="Genomic_DNA"/>
</dbReference>
<feature type="chain" id="PRO_5040792143" evidence="5">
    <location>
        <begin position="30"/>
        <end position="603"/>
    </location>
</feature>
<dbReference type="Pfam" id="PF01103">
    <property type="entry name" value="Omp85"/>
    <property type="match status" value="1"/>
</dbReference>
<keyword evidence="5" id="KW-0732">Signal</keyword>
<dbReference type="InterPro" id="IPR010827">
    <property type="entry name" value="BamA/TamA_POTRA"/>
</dbReference>
<dbReference type="Gene3D" id="3.10.20.310">
    <property type="entry name" value="membrane protein fhac"/>
    <property type="match status" value="1"/>
</dbReference>
<dbReference type="Pfam" id="PF07244">
    <property type="entry name" value="POTRA"/>
    <property type="match status" value="1"/>
</dbReference>
<keyword evidence="2" id="KW-1134">Transmembrane beta strand</keyword>
<reference evidence="8 9" key="1">
    <citation type="submission" date="2023-06" db="EMBL/GenBank/DDBJ databases">
        <title>Parasedimentitalea psychrophila sp. nov., a psychrophilic bacterium isolated from deep-sea sediment.</title>
        <authorList>
            <person name="Li A."/>
        </authorList>
    </citation>
    <scope>NUCLEOTIDE SEQUENCE [LARGE SCALE GENOMIC DNA]</scope>
    <source>
        <strain evidence="8 9">QS115</strain>
    </source>
</reference>
<evidence type="ECO:0000256" key="5">
    <source>
        <dbReference type="SAM" id="SignalP"/>
    </source>
</evidence>
<evidence type="ECO:0000256" key="4">
    <source>
        <dbReference type="ARBA" id="ARBA00023136"/>
    </source>
</evidence>
<evidence type="ECO:0000313" key="8">
    <source>
        <dbReference type="EMBL" id="WIY23446.1"/>
    </source>
</evidence>
<gene>
    <name evidence="8" type="ORF">QPJ95_12300</name>
</gene>
<proteinExistence type="predicted"/>
<accession>A0A9Y2NZC1</accession>
<evidence type="ECO:0000256" key="2">
    <source>
        <dbReference type="ARBA" id="ARBA00022452"/>
    </source>
</evidence>
<dbReference type="PANTHER" id="PTHR12815">
    <property type="entry name" value="SORTING AND ASSEMBLY MACHINERY SAMM50 PROTEIN FAMILY MEMBER"/>
    <property type="match status" value="1"/>
</dbReference>
<dbReference type="KEGG" id="ppso:QPJ95_12300"/>
<comment type="subcellular location">
    <subcellularLocation>
        <location evidence="1">Membrane</location>
    </subcellularLocation>
</comment>
<evidence type="ECO:0000259" key="6">
    <source>
        <dbReference type="Pfam" id="PF01103"/>
    </source>
</evidence>
<evidence type="ECO:0000313" key="9">
    <source>
        <dbReference type="Proteomes" id="UP001238334"/>
    </source>
</evidence>
<feature type="domain" description="POTRA" evidence="7">
    <location>
        <begin position="208"/>
        <end position="268"/>
    </location>
</feature>
<dbReference type="RefSeq" id="WP_270917949.1">
    <property type="nucleotide sequence ID" value="NZ_CP127247.1"/>
</dbReference>
<organism evidence="8 9">
    <name type="scientific">Parasedimentitalea psychrophila</name>
    <dbReference type="NCBI Taxonomy" id="2997337"/>
    <lineage>
        <taxon>Bacteria</taxon>
        <taxon>Pseudomonadati</taxon>
        <taxon>Pseudomonadota</taxon>
        <taxon>Alphaproteobacteria</taxon>
        <taxon>Rhodobacterales</taxon>
        <taxon>Paracoccaceae</taxon>
        <taxon>Parasedimentitalea</taxon>
    </lineage>
</organism>
<name>A0A9Y2NZC1_9RHOB</name>